<dbReference type="OrthoDB" id="4640061at2"/>
<accession>A0A448IEU5</accession>
<sequence length="104" mass="10441">MTGPLQVDTDELRRAGSNFTAAGDRLAGLRAEAPLGDAASAVPQLQTAGACRSAQSTVATEMTTIADAARTYGSNLRSAADNYDSTDQASGGRVAAVDIPAPGS</sequence>
<dbReference type="InterPro" id="IPR022536">
    <property type="entry name" value="EspC"/>
</dbReference>
<dbReference type="EMBL" id="LR134356">
    <property type="protein sequence ID" value="VEG50975.1"/>
    <property type="molecule type" value="Genomic_DNA"/>
</dbReference>
<dbReference type="STRING" id="1791.GCA_001049355_05598"/>
<protein>
    <submittedName>
        <fullName evidence="2">Protein of uncharacterized function (DUF2580)</fullName>
    </submittedName>
</protein>
<keyword evidence="3" id="KW-1185">Reference proteome</keyword>
<feature type="region of interest" description="Disordered" evidence="1">
    <location>
        <begin position="82"/>
        <end position="104"/>
    </location>
</feature>
<dbReference type="Gene3D" id="1.10.287.1060">
    <property type="entry name" value="ESAT-6-like"/>
    <property type="match status" value="1"/>
</dbReference>
<dbReference type="RefSeq" id="WP_048635419.1">
    <property type="nucleotide sequence ID" value="NZ_CVQQ01000031.1"/>
</dbReference>
<dbReference type="SUPFAM" id="SSF140453">
    <property type="entry name" value="EsxAB dimer-like"/>
    <property type="match status" value="1"/>
</dbReference>
<name>A0A448IEU5_MYCAU</name>
<organism evidence="2 3">
    <name type="scientific">Mycolicibacterium aurum</name>
    <name type="common">Mycobacterium aurum</name>
    <dbReference type="NCBI Taxonomy" id="1791"/>
    <lineage>
        <taxon>Bacteria</taxon>
        <taxon>Bacillati</taxon>
        <taxon>Actinomycetota</taxon>
        <taxon>Actinomycetes</taxon>
        <taxon>Mycobacteriales</taxon>
        <taxon>Mycobacteriaceae</taxon>
        <taxon>Mycolicibacterium</taxon>
    </lineage>
</organism>
<dbReference type="AlphaFoldDB" id="A0A448IEU5"/>
<dbReference type="GO" id="GO:0009306">
    <property type="term" value="P:protein secretion"/>
    <property type="evidence" value="ECO:0007669"/>
    <property type="project" value="InterPro"/>
</dbReference>
<dbReference type="KEGG" id="mauu:NCTC10437_00081"/>
<dbReference type="Pfam" id="PF10824">
    <property type="entry name" value="T7SS_ESX_EspC"/>
    <property type="match status" value="1"/>
</dbReference>
<dbReference type="Proteomes" id="UP000279306">
    <property type="component" value="Chromosome"/>
</dbReference>
<proteinExistence type="predicted"/>
<evidence type="ECO:0000313" key="3">
    <source>
        <dbReference type="Proteomes" id="UP000279306"/>
    </source>
</evidence>
<dbReference type="InterPro" id="IPR036689">
    <property type="entry name" value="ESAT-6-like_sf"/>
</dbReference>
<reference evidence="2 3" key="1">
    <citation type="submission" date="2018-12" db="EMBL/GenBank/DDBJ databases">
        <authorList>
            <consortium name="Pathogen Informatics"/>
        </authorList>
    </citation>
    <scope>NUCLEOTIDE SEQUENCE [LARGE SCALE GENOMIC DNA]</scope>
    <source>
        <strain evidence="2 3">NCTC10437</strain>
    </source>
</reference>
<gene>
    <name evidence="2" type="ORF">NCTC10437_00081</name>
</gene>
<evidence type="ECO:0000313" key="2">
    <source>
        <dbReference type="EMBL" id="VEG50975.1"/>
    </source>
</evidence>
<evidence type="ECO:0000256" key="1">
    <source>
        <dbReference type="SAM" id="MobiDB-lite"/>
    </source>
</evidence>